<sequence>MDRRTLLGGAIGLGVAGAAGVANAQDWPAPVPADKAPDKPAWPPQETFRLWPGRPPGAPATLPADRSTMEGPANGRQLWVRGVATPTVSVYRPKNPDGRALLCIPGGGYQFLSVQNEGIDVADTFNPHGITIFVLTYRLPGEGWSNRANVPLQDAQRAMRLIRSRAARWNLDPKKLGIVGFSAGGHLAASLTVGFDDKIYTPVDDADKLSAKPAYSGLIYPVIDLSLAPNGNSTKSLLGSEPTPQLYARYDASKRMGDYAPPMFIVQALDDPIVNPKNAINMMEAARAHKVPVEAHFFEHGGHGFGPKQLAKDMPAAHWPLLFRLWTAKHS</sequence>
<keyword evidence="1 5" id="KW-0378">Hydrolase</keyword>
<organism evidence="5 6">
    <name type="scientific">Stakelama flava</name>
    <dbReference type="NCBI Taxonomy" id="2860338"/>
    <lineage>
        <taxon>Bacteria</taxon>
        <taxon>Pseudomonadati</taxon>
        <taxon>Pseudomonadota</taxon>
        <taxon>Alphaproteobacteria</taxon>
        <taxon>Sphingomonadales</taxon>
        <taxon>Sphingomonadaceae</taxon>
        <taxon>Stakelama</taxon>
    </lineage>
</organism>
<feature type="domain" description="BD-FAE-like" evidence="4">
    <location>
        <begin position="90"/>
        <end position="283"/>
    </location>
</feature>
<dbReference type="InterPro" id="IPR050300">
    <property type="entry name" value="GDXG_lipolytic_enzyme"/>
</dbReference>
<comment type="caution">
    <text evidence="5">The sequence shown here is derived from an EMBL/GenBank/DDBJ whole genome shotgun (WGS) entry which is preliminary data.</text>
</comment>
<evidence type="ECO:0000313" key="6">
    <source>
        <dbReference type="Proteomes" id="UP001197214"/>
    </source>
</evidence>
<evidence type="ECO:0000256" key="1">
    <source>
        <dbReference type="ARBA" id="ARBA00022801"/>
    </source>
</evidence>
<feature type="signal peptide" evidence="3">
    <location>
        <begin position="1"/>
        <end position="24"/>
    </location>
</feature>
<dbReference type="GO" id="GO:0016787">
    <property type="term" value="F:hydrolase activity"/>
    <property type="evidence" value="ECO:0007669"/>
    <property type="project" value="UniProtKB-KW"/>
</dbReference>
<feature type="chain" id="PRO_5047488185" evidence="3">
    <location>
        <begin position="25"/>
        <end position="331"/>
    </location>
</feature>
<accession>A0ABS6XJ84</accession>
<keyword evidence="3" id="KW-0732">Signal</keyword>
<proteinExistence type="predicted"/>
<dbReference type="PANTHER" id="PTHR48081">
    <property type="entry name" value="AB HYDROLASE SUPERFAMILY PROTEIN C4A8.06C"/>
    <property type="match status" value="1"/>
</dbReference>
<feature type="region of interest" description="Disordered" evidence="2">
    <location>
        <begin position="27"/>
        <end position="62"/>
    </location>
</feature>
<name>A0ABS6XJ84_9SPHN</name>
<dbReference type="EMBL" id="JAHWZX010000001">
    <property type="protein sequence ID" value="MBW4329520.1"/>
    <property type="molecule type" value="Genomic_DNA"/>
</dbReference>
<reference evidence="5 6" key="1">
    <citation type="submission" date="2021-07" db="EMBL/GenBank/DDBJ databases">
        <title>Stakelama flava sp. nov., a novel endophytic bacterium isolated from branch of Kandelia candel.</title>
        <authorList>
            <person name="Tuo L."/>
        </authorList>
    </citation>
    <scope>NUCLEOTIDE SEQUENCE [LARGE SCALE GENOMIC DNA]</scope>
    <source>
        <strain evidence="5 6">CBK3Z-3</strain>
    </source>
</reference>
<dbReference type="Pfam" id="PF20434">
    <property type="entry name" value="BD-FAE"/>
    <property type="match status" value="1"/>
</dbReference>
<dbReference type="InterPro" id="IPR049492">
    <property type="entry name" value="BD-FAE-like_dom"/>
</dbReference>
<evidence type="ECO:0000256" key="3">
    <source>
        <dbReference type="SAM" id="SignalP"/>
    </source>
</evidence>
<dbReference type="Proteomes" id="UP001197214">
    <property type="component" value="Unassembled WGS sequence"/>
</dbReference>
<gene>
    <name evidence="5" type="ORF">KY084_01335</name>
</gene>
<dbReference type="PANTHER" id="PTHR48081:SF6">
    <property type="entry name" value="PEPTIDASE S9 PROLYL OLIGOPEPTIDASE CATALYTIC DOMAIN-CONTAINING PROTEIN"/>
    <property type="match status" value="1"/>
</dbReference>
<evidence type="ECO:0000313" key="5">
    <source>
        <dbReference type="EMBL" id="MBW4329520.1"/>
    </source>
</evidence>
<keyword evidence="6" id="KW-1185">Reference proteome</keyword>
<evidence type="ECO:0000259" key="4">
    <source>
        <dbReference type="Pfam" id="PF20434"/>
    </source>
</evidence>
<evidence type="ECO:0000256" key="2">
    <source>
        <dbReference type="SAM" id="MobiDB-lite"/>
    </source>
</evidence>
<protein>
    <submittedName>
        <fullName evidence="5">Alpha/beta hydrolase</fullName>
    </submittedName>
</protein>